<dbReference type="Proteomes" id="UP000013523">
    <property type="component" value="Chromosome"/>
</dbReference>
<dbReference type="KEGG" id="cpas:Clopa_1711"/>
<gene>
    <name evidence="1" type="ORF">Clopa_1711</name>
</gene>
<dbReference type="EMBL" id="CP003261">
    <property type="protein sequence ID" value="AGK96632.1"/>
    <property type="molecule type" value="Genomic_DNA"/>
</dbReference>
<evidence type="ECO:0000313" key="1">
    <source>
        <dbReference type="EMBL" id="AGK96632.1"/>
    </source>
</evidence>
<dbReference type="AlphaFoldDB" id="R4K0M0"/>
<evidence type="ECO:0000313" key="2">
    <source>
        <dbReference type="Proteomes" id="UP000013523"/>
    </source>
</evidence>
<reference evidence="1 2" key="1">
    <citation type="submission" date="2012-01" db="EMBL/GenBank/DDBJ databases">
        <title>Complete sequence of chromosome of Clostridium pasteurianum BC1.</title>
        <authorList>
            <consortium name="US DOE Joint Genome Institute"/>
            <person name="Lucas S."/>
            <person name="Han J."/>
            <person name="Lapidus A."/>
            <person name="Cheng J.-F."/>
            <person name="Goodwin L."/>
            <person name="Pitluck S."/>
            <person name="Peters L."/>
            <person name="Mikhailova N."/>
            <person name="Teshima H."/>
            <person name="Detter J.C."/>
            <person name="Han C."/>
            <person name="Tapia R."/>
            <person name="Land M."/>
            <person name="Hauser L."/>
            <person name="Kyrpides N."/>
            <person name="Ivanova N."/>
            <person name="Pagani I."/>
            <person name="Dunn J."/>
            <person name="Taghavi S."/>
            <person name="Francis A."/>
            <person name="van der Lelie D."/>
            <person name="Woyke T."/>
        </authorList>
    </citation>
    <scope>NUCLEOTIDE SEQUENCE [LARGE SCALE GENOMIC DNA]</scope>
    <source>
        <strain evidence="1 2">BC1</strain>
    </source>
</reference>
<name>R4K0M0_CLOPA</name>
<dbReference type="PATRIC" id="fig|86416.3.peg.1686"/>
<dbReference type="RefSeq" id="WP_015614951.1">
    <property type="nucleotide sequence ID" value="NC_021182.1"/>
</dbReference>
<dbReference type="HOGENOM" id="CLU_3134184_0_0_9"/>
<accession>R4K0M0</accession>
<dbReference type="OrthoDB" id="9930882at2"/>
<dbReference type="STRING" id="86416.Clopa_1711"/>
<keyword evidence="2" id="KW-1185">Reference proteome</keyword>
<proteinExistence type="predicted"/>
<protein>
    <submittedName>
        <fullName evidence="1">Uncharacterized protein</fullName>
    </submittedName>
</protein>
<organism evidence="1 2">
    <name type="scientific">Clostridium pasteurianum BC1</name>
    <dbReference type="NCBI Taxonomy" id="86416"/>
    <lineage>
        <taxon>Bacteria</taxon>
        <taxon>Bacillati</taxon>
        <taxon>Bacillota</taxon>
        <taxon>Clostridia</taxon>
        <taxon>Eubacteriales</taxon>
        <taxon>Clostridiaceae</taxon>
        <taxon>Clostridium</taxon>
    </lineage>
</organism>
<sequence length="49" mass="5476">MKELDLKEAKMEGLKLEEVNIDELEILEDGATPSFGFGCPHGWFGAYCN</sequence>